<feature type="signal peptide" evidence="1">
    <location>
        <begin position="1"/>
        <end position="26"/>
    </location>
</feature>
<evidence type="ECO:0000313" key="3">
    <source>
        <dbReference type="EMBL" id="MDW4825976.1"/>
    </source>
</evidence>
<organism evidence="2 4">
    <name type="scientific">Shewanella fidelis</name>
    <dbReference type="NCBI Taxonomy" id="173509"/>
    <lineage>
        <taxon>Bacteria</taxon>
        <taxon>Pseudomonadati</taxon>
        <taxon>Pseudomonadota</taxon>
        <taxon>Gammaproteobacteria</taxon>
        <taxon>Alteromonadales</taxon>
        <taxon>Shewanellaceae</taxon>
        <taxon>Shewanella</taxon>
    </lineage>
</organism>
<evidence type="ECO:0000256" key="1">
    <source>
        <dbReference type="SAM" id="SignalP"/>
    </source>
</evidence>
<reference evidence="3 5" key="1">
    <citation type="journal article" date="2022" name="bioRxiv">
        <title>Prophages regulate Shewanella fidelis 3313 motility and biofilm formation: implications for gut colonization dynamics in Ciona robusta.</title>
        <authorList>
            <person name="Natarajan O."/>
            <person name="Gibboney S.L."/>
            <person name="Young M.N."/>
            <person name="Lim S.J."/>
            <person name="Pluta N."/>
            <person name="Atkinson C.G."/>
            <person name="Leigh B.A."/>
            <person name="Liberti A."/>
            <person name="Kees E.D."/>
            <person name="Breitbart M."/>
            <person name="Gralnick J.A."/>
            <person name="Dishaw L.J."/>
        </authorList>
    </citation>
    <scope>NUCLEOTIDE SEQUENCE [LARGE SCALE GENOMIC DNA]</scope>
    <source>
        <strain evidence="3 5">JG4066</strain>
    </source>
</reference>
<keyword evidence="1" id="KW-0732">Signal</keyword>
<sequence length="87" mass="9485">MGLMKKNLTIVLISAGLISVASSVYAGKQNKWILEYTFMSGSTVVGEQVINQCTSTEFTTGQVTANKVLRASEPCSYDHSKNPEPQR</sequence>
<name>A0AAW8NSB5_9GAMM</name>
<proteinExistence type="predicted"/>
<gene>
    <name evidence="2" type="ORF">OS133_16990</name>
    <name evidence="3" type="ORF">OS134_18050</name>
</gene>
<keyword evidence="5" id="KW-1185">Reference proteome</keyword>
<dbReference type="AlphaFoldDB" id="A0AAW8NSB5"/>
<comment type="caution">
    <text evidence="2">The sequence shown here is derived from an EMBL/GenBank/DDBJ whole genome shotgun (WGS) entry which is preliminary data.</text>
</comment>
<dbReference type="EMBL" id="JAPMLE010000001">
    <property type="protein sequence ID" value="MDR8525315.1"/>
    <property type="molecule type" value="Genomic_DNA"/>
</dbReference>
<evidence type="ECO:0000313" key="2">
    <source>
        <dbReference type="EMBL" id="MDR8525315.1"/>
    </source>
</evidence>
<dbReference type="EMBL" id="JAPMLD010000010">
    <property type="protein sequence ID" value="MDW4825976.1"/>
    <property type="molecule type" value="Genomic_DNA"/>
</dbReference>
<evidence type="ECO:0000313" key="5">
    <source>
        <dbReference type="Proteomes" id="UP001271263"/>
    </source>
</evidence>
<dbReference type="Proteomes" id="UP001259340">
    <property type="component" value="Unassembled WGS sequence"/>
</dbReference>
<reference evidence="2" key="2">
    <citation type="submission" date="2022-11" db="EMBL/GenBank/DDBJ databases">
        <title>Prophages regulate Shewanella fidelis motility and biofilm formation: implications for gut colonization dynamics in Ciona robusta.</title>
        <authorList>
            <person name="Natarajan O."/>
            <person name="Gibboney S.L."/>
            <person name="Young M.N."/>
            <person name="Lim S.J."/>
            <person name="Pluta N."/>
            <person name="Atkinson C.G.F."/>
            <person name="Leigh B.A."/>
            <person name="Liberti A."/>
            <person name="Kees E."/>
            <person name="Breitbart M."/>
            <person name="Gralnick J."/>
            <person name="Dishaw L.J."/>
        </authorList>
    </citation>
    <scope>NUCLEOTIDE SEQUENCE</scope>
    <source>
        <strain evidence="2">3313</strain>
    </source>
</reference>
<dbReference type="RefSeq" id="WP_310655530.1">
    <property type="nucleotide sequence ID" value="NZ_JAPMLA010000012.1"/>
</dbReference>
<feature type="chain" id="PRO_5043353469" evidence="1">
    <location>
        <begin position="27"/>
        <end position="87"/>
    </location>
</feature>
<dbReference type="Proteomes" id="UP001271263">
    <property type="component" value="Unassembled WGS sequence"/>
</dbReference>
<evidence type="ECO:0000313" key="4">
    <source>
        <dbReference type="Proteomes" id="UP001259340"/>
    </source>
</evidence>
<accession>A0AAW8NSB5</accession>
<protein>
    <submittedName>
        <fullName evidence="2">Uncharacterized protein</fullName>
    </submittedName>
</protein>